<dbReference type="Pfam" id="PF16550">
    <property type="entry name" value="RPN13_C"/>
    <property type="match status" value="1"/>
</dbReference>
<protein>
    <submittedName>
        <fullName evidence="8">Adhesion regulating molecule</fullName>
    </submittedName>
</protein>
<dbReference type="GO" id="GO:0008541">
    <property type="term" value="C:proteasome regulatory particle, lid subcomplex"/>
    <property type="evidence" value="ECO:0007669"/>
    <property type="project" value="TreeGrafter"/>
</dbReference>
<dbReference type="RefSeq" id="XP_015407308.1">
    <property type="nucleotide sequence ID" value="XM_015550236.1"/>
</dbReference>
<feature type="compositionally biased region" description="Low complexity" evidence="6">
    <location>
        <begin position="207"/>
        <end position="228"/>
    </location>
</feature>
<dbReference type="PROSITE" id="PS51917">
    <property type="entry name" value="PRU"/>
    <property type="match status" value="1"/>
</dbReference>
<name>A0A0L1J3X6_ASPN3</name>
<feature type="non-terminal residue" evidence="8">
    <location>
        <position position="1"/>
    </location>
</feature>
<dbReference type="InterPro" id="IPR038108">
    <property type="entry name" value="RPN13_DEUBAD_sf"/>
</dbReference>
<dbReference type="STRING" id="1509407.A0A0L1J3X6"/>
<evidence type="ECO:0000256" key="4">
    <source>
        <dbReference type="ARBA" id="ARBA00022942"/>
    </source>
</evidence>
<dbReference type="GeneID" id="26806783"/>
<dbReference type="Proteomes" id="UP000037505">
    <property type="component" value="Unassembled WGS sequence"/>
</dbReference>
<evidence type="ECO:0000256" key="6">
    <source>
        <dbReference type="SAM" id="MobiDB-lite"/>
    </source>
</evidence>
<dbReference type="InterPro" id="IPR032368">
    <property type="entry name" value="RPN13_DEUBAD"/>
</dbReference>
<comment type="caution">
    <text evidence="8">The sequence shown here is derived from an EMBL/GenBank/DDBJ whole genome shotgun (WGS) entry which is preliminary data.</text>
</comment>
<dbReference type="Gene3D" id="1.10.2020.20">
    <property type="match status" value="1"/>
</dbReference>
<keyword evidence="4" id="KW-0647">Proteasome</keyword>
<evidence type="ECO:0000256" key="1">
    <source>
        <dbReference type="ARBA" id="ARBA00004123"/>
    </source>
</evidence>
<dbReference type="InterPro" id="IPR044868">
    <property type="entry name" value="Rpn13/ADRM1_Pru"/>
</dbReference>
<dbReference type="PANTHER" id="PTHR12225">
    <property type="entry name" value="ADHESION REGULATING MOLECULE 1 110 KDA CELL MEMBRANE GLYCOPROTEIN"/>
    <property type="match status" value="1"/>
</dbReference>
<feature type="region of interest" description="Disordered" evidence="6">
    <location>
        <begin position="143"/>
        <end position="241"/>
    </location>
</feature>
<feature type="compositionally biased region" description="Acidic residues" evidence="6">
    <location>
        <begin position="157"/>
        <end position="166"/>
    </location>
</feature>
<evidence type="ECO:0000313" key="8">
    <source>
        <dbReference type="EMBL" id="KNG86385.1"/>
    </source>
</evidence>
<gene>
    <name evidence="8" type="ORF">ANOM_004979</name>
</gene>
<keyword evidence="3" id="KW-0963">Cytoplasm</keyword>
<dbReference type="GO" id="GO:0070628">
    <property type="term" value="F:proteasome binding"/>
    <property type="evidence" value="ECO:0007669"/>
    <property type="project" value="TreeGrafter"/>
</dbReference>
<dbReference type="Gene3D" id="2.30.29.70">
    <property type="entry name" value="Proteasomal ubiquitin receptor Rpn13/ADRM1"/>
    <property type="match status" value="1"/>
</dbReference>
<keyword evidence="5" id="KW-0539">Nucleus</keyword>
<dbReference type="InterPro" id="IPR006773">
    <property type="entry name" value="Rpn13/ADRM1"/>
</dbReference>
<evidence type="ECO:0000259" key="7">
    <source>
        <dbReference type="PROSITE" id="PS51917"/>
    </source>
</evidence>
<feature type="domain" description="Pru" evidence="7">
    <location>
        <begin position="7"/>
        <end position="140"/>
    </location>
</feature>
<keyword evidence="9" id="KW-1185">Reference proteome</keyword>
<accession>A0A0L1J3X6</accession>
<dbReference type="Pfam" id="PF04683">
    <property type="entry name" value="Rpn13_ADRM1_Pru"/>
    <property type="match status" value="1"/>
</dbReference>
<dbReference type="AlphaFoldDB" id="A0A0L1J3X6"/>
<dbReference type="GO" id="GO:0005634">
    <property type="term" value="C:nucleus"/>
    <property type="evidence" value="ECO:0007669"/>
    <property type="project" value="UniProtKB-SubCell"/>
</dbReference>
<comment type="subcellular location">
    <subcellularLocation>
        <location evidence="2">Cytoplasm</location>
    </subcellularLocation>
    <subcellularLocation>
        <location evidence="1">Nucleus</location>
    </subcellularLocation>
</comment>
<evidence type="ECO:0000256" key="2">
    <source>
        <dbReference type="ARBA" id="ARBA00004496"/>
    </source>
</evidence>
<organism evidence="8 9">
    <name type="scientific">Aspergillus nomiae NRRL (strain ATCC 15546 / NRRL 13137 / CBS 260.88 / M93)</name>
    <dbReference type="NCBI Taxonomy" id="1509407"/>
    <lineage>
        <taxon>Eukaryota</taxon>
        <taxon>Fungi</taxon>
        <taxon>Dikarya</taxon>
        <taxon>Ascomycota</taxon>
        <taxon>Pezizomycotina</taxon>
        <taxon>Eurotiomycetes</taxon>
        <taxon>Eurotiomycetidae</taxon>
        <taxon>Eurotiales</taxon>
        <taxon>Aspergillaceae</taxon>
        <taxon>Aspergillus</taxon>
        <taxon>Aspergillus subgen. Circumdati</taxon>
    </lineage>
</organism>
<proteinExistence type="predicted"/>
<evidence type="ECO:0000313" key="9">
    <source>
        <dbReference type="Proteomes" id="UP000037505"/>
    </source>
</evidence>
<evidence type="ECO:0000256" key="5">
    <source>
        <dbReference type="ARBA" id="ARBA00023242"/>
    </source>
</evidence>
<dbReference type="PANTHER" id="PTHR12225:SF0">
    <property type="entry name" value="PROTEASOMAL UBIQUITIN RECEPTOR ADRM1"/>
    <property type="match status" value="1"/>
</dbReference>
<dbReference type="FunFam" id="1.10.2020.20:FF:000004">
    <property type="entry name" value="WGS project CABT00000000 data, contig 2.6"/>
    <property type="match status" value="1"/>
</dbReference>
<dbReference type="EMBL" id="JNOM01000117">
    <property type="protein sequence ID" value="KNG86385.1"/>
    <property type="molecule type" value="Genomic_DNA"/>
</dbReference>
<dbReference type="GO" id="GO:0061133">
    <property type="term" value="F:endopeptidase activator activity"/>
    <property type="evidence" value="ECO:0007669"/>
    <property type="project" value="TreeGrafter"/>
</dbReference>
<dbReference type="GO" id="GO:0005737">
    <property type="term" value="C:cytoplasm"/>
    <property type="evidence" value="ECO:0007669"/>
    <property type="project" value="UniProtKB-SubCell"/>
</dbReference>
<evidence type="ECO:0000256" key="3">
    <source>
        <dbReference type="ARBA" id="ARBA00022490"/>
    </source>
</evidence>
<dbReference type="OrthoDB" id="340431at2759"/>
<reference evidence="8 9" key="1">
    <citation type="submission" date="2014-06" db="EMBL/GenBank/DDBJ databases">
        <title>The Genome of the Aflatoxigenic Filamentous Fungus Aspergillus nomius.</title>
        <authorList>
            <person name="Moore M.G."/>
            <person name="Shannon B.M."/>
            <person name="Brian M.M."/>
        </authorList>
    </citation>
    <scope>NUCLEOTIDE SEQUENCE [LARGE SCALE GENOMIC DNA]</scope>
    <source>
        <strain evidence="8 9">NRRL 13137</strain>
    </source>
</reference>
<sequence>LTWFSIMSITPIITFKAGICDLDTSSDSSTAKPKPTPGYIYLYSEDELVHFCWRPRSSPHTEPELDLVMVPSDGTFTPYKPAGNANPTNGRIYVLKFSSSSQRYLFWLQSKSQHEGEDPSWFSPRDLKLGDIVNTLLQGEDVDVEHEIANLPRGPDGDDETMEDVEGVDHNPSHNHGGNSGGAGPDATGGDIREEGEESREGGADGGRAAAADSDPSSVVQSFLQSLQRNSTQSQDPDRPFTTLQDLLPPAATLPFLESADDKTVDNLLSFLPPALLLLAQDVEDVSSVDDPELTEAVMASLDLSQKKNILRKVLHSPQFSQSLASLTVAIRDGGLPSISEALKIPVENGGFMRRGGVPLGGGDAVEAFLQGVRNHVKDSDQGNQMETD</sequence>
<dbReference type="InterPro" id="IPR038633">
    <property type="entry name" value="Rpn13/ADRM1_Pru_sf"/>
</dbReference>